<name>A0A084IIM9_SALHC</name>
<feature type="compositionally biased region" description="Basic and acidic residues" evidence="6">
    <location>
        <begin position="173"/>
        <end position="190"/>
    </location>
</feature>
<evidence type="ECO:0000313" key="9">
    <source>
        <dbReference type="EMBL" id="KEZ76563.1"/>
    </source>
</evidence>
<dbReference type="NCBIfam" id="NF033581">
    <property type="entry name" value="transpos_IS5_4"/>
    <property type="match status" value="1"/>
</dbReference>
<keyword evidence="5" id="KW-0233">DNA recombination</keyword>
<dbReference type="OrthoDB" id="9182628at2"/>
<reference evidence="9 10" key="1">
    <citation type="submission" date="2013-03" db="EMBL/GenBank/DDBJ databases">
        <title>Salinisphaera hydrothermalis C41B8 Genome Sequencing.</title>
        <authorList>
            <person name="Li C."/>
            <person name="Lai Q."/>
            <person name="Shao Z."/>
        </authorList>
    </citation>
    <scope>NUCLEOTIDE SEQUENCE [LARGE SCALE GENOMIC DNA]</scope>
    <source>
        <strain evidence="9 10">C41B8</strain>
    </source>
</reference>
<keyword evidence="4" id="KW-0238">DNA-binding</keyword>
<dbReference type="EMBL" id="APNK01000026">
    <property type="protein sequence ID" value="KEZ76563.1"/>
    <property type="molecule type" value="Genomic_DNA"/>
</dbReference>
<dbReference type="InterPro" id="IPR002559">
    <property type="entry name" value="Transposase_11"/>
</dbReference>
<comment type="caution">
    <text evidence="9">The sequence shown here is derived from an EMBL/GenBank/DDBJ whole genome shotgun (WGS) entry which is preliminary data.</text>
</comment>
<evidence type="ECO:0000313" key="10">
    <source>
        <dbReference type="Proteomes" id="UP000028302"/>
    </source>
</evidence>
<feature type="region of interest" description="Disordered" evidence="6">
    <location>
        <begin position="159"/>
        <end position="190"/>
    </location>
</feature>
<evidence type="ECO:0000256" key="1">
    <source>
        <dbReference type="ARBA" id="ARBA00003544"/>
    </source>
</evidence>
<dbReference type="AlphaFoldDB" id="A0A084IIM9"/>
<dbReference type="Pfam" id="PF05598">
    <property type="entry name" value="DUF772"/>
    <property type="match status" value="1"/>
</dbReference>
<evidence type="ECO:0000256" key="5">
    <source>
        <dbReference type="ARBA" id="ARBA00023172"/>
    </source>
</evidence>
<dbReference type="Pfam" id="PF01609">
    <property type="entry name" value="DDE_Tnp_1"/>
    <property type="match status" value="1"/>
</dbReference>
<organism evidence="9 10">
    <name type="scientific">Salinisphaera hydrothermalis (strain C41B8)</name>
    <dbReference type="NCBI Taxonomy" id="1304275"/>
    <lineage>
        <taxon>Bacteria</taxon>
        <taxon>Pseudomonadati</taxon>
        <taxon>Pseudomonadota</taxon>
        <taxon>Gammaproteobacteria</taxon>
        <taxon>Salinisphaerales</taxon>
        <taxon>Salinisphaeraceae</taxon>
        <taxon>Salinisphaera</taxon>
    </lineage>
</organism>
<evidence type="ECO:0000256" key="3">
    <source>
        <dbReference type="ARBA" id="ARBA00022578"/>
    </source>
</evidence>
<keyword evidence="10" id="KW-1185">Reference proteome</keyword>
<dbReference type="InterPro" id="IPR008490">
    <property type="entry name" value="Transposase_InsH_N"/>
</dbReference>
<evidence type="ECO:0000256" key="6">
    <source>
        <dbReference type="SAM" id="MobiDB-lite"/>
    </source>
</evidence>
<feature type="domain" description="Transposase InsH N-terminal" evidence="8">
    <location>
        <begin position="18"/>
        <end position="114"/>
    </location>
</feature>
<gene>
    <name evidence="9" type="ORF">C41B8_14145</name>
</gene>
<sequence length="354" mass="39825">MRSPDAEQPSLFSYSQTTDFVPADHPLRQIRSLVDAALDSMEGKLTASYSHTGRPGIAPERLIRALLLQILYSIRSERQLVEQLRYNMLFRWFVGLSLDDAVWDATTFTKNRQRFIDGAVTGRLLDAVVDQARQRRLLCEQHFCVDGTLIDAWASMGSYRRKDDDDDPPKGPPDFKGESRRADTHECKTDPDARLYKKARGQPSRLCYIGHVLTDNRHALVVDAETTHASGTAEVDAALAMLDRRPGKRRLTVGADKNYDQHRFIQGARQAQVTPHVAQNNKGRRSAIGARTTQHVGYAKSINALHRVETPFGWGTFNRPLRQTMLRGLDRVAAQAKLVFASYNLMRIAALEAA</sequence>
<dbReference type="GO" id="GO:0003677">
    <property type="term" value="F:DNA binding"/>
    <property type="evidence" value="ECO:0007669"/>
    <property type="project" value="UniProtKB-KW"/>
</dbReference>
<evidence type="ECO:0000259" key="7">
    <source>
        <dbReference type="Pfam" id="PF01609"/>
    </source>
</evidence>
<comment type="function">
    <text evidence="1">Involved in the transposition of the insertion sequence IS5.</text>
</comment>
<dbReference type="PATRIC" id="fig|1304275.5.peg.2895"/>
<keyword evidence="3" id="KW-0815">Transposition</keyword>
<dbReference type="PANTHER" id="PTHR35604:SF2">
    <property type="entry name" value="TRANSPOSASE INSH FOR INSERTION SEQUENCE ELEMENT IS5A-RELATED"/>
    <property type="match status" value="1"/>
</dbReference>
<proteinExistence type="inferred from homology"/>
<dbReference type="GO" id="GO:0004803">
    <property type="term" value="F:transposase activity"/>
    <property type="evidence" value="ECO:0007669"/>
    <property type="project" value="InterPro"/>
</dbReference>
<accession>A0A084IIM9</accession>
<dbReference type="InterPro" id="IPR047959">
    <property type="entry name" value="Transpos_IS5"/>
</dbReference>
<dbReference type="Proteomes" id="UP000028302">
    <property type="component" value="Unassembled WGS sequence"/>
</dbReference>
<evidence type="ECO:0000259" key="8">
    <source>
        <dbReference type="Pfam" id="PF05598"/>
    </source>
</evidence>
<evidence type="ECO:0000256" key="4">
    <source>
        <dbReference type="ARBA" id="ARBA00023125"/>
    </source>
</evidence>
<protein>
    <submittedName>
        <fullName evidence="9">Transposase, IS4</fullName>
    </submittedName>
</protein>
<comment type="similarity">
    <text evidence="2">Belongs to the transposase 11 family.</text>
</comment>
<feature type="domain" description="Transposase IS4-like" evidence="7">
    <location>
        <begin position="197"/>
        <end position="345"/>
    </location>
</feature>
<dbReference type="GO" id="GO:0006313">
    <property type="term" value="P:DNA transposition"/>
    <property type="evidence" value="ECO:0007669"/>
    <property type="project" value="InterPro"/>
</dbReference>
<dbReference type="RefSeq" id="WP_037339561.1">
    <property type="nucleotide sequence ID" value="NZ_APNK01000026.1"/>
</dbReference>
<dbReference type="eggNOG" id="COG3039">
    <property type="taxonomic scope" value="Bacteria"/>
</dbReference>
<dbReference type="PANTHER" id="PTHR35604">
    <property type="entry name" value="TRANSPOSASE INSH FOR INSERTION SEQUENCE ELEMENT IS5A-RELATED"/>
    <property type="match status" value="1"/>
</dbReference>
<evidence type="ECO:0000256" key="2">
    <source>
        <dbReference type="ARBA" id="ARBA00010075"/>
    </source>
</evidence>